<dbReference type="RefSeq" id="WP_018585543.1">
    <property type="nucleotide sequence ID" value="NZ_BOQM01000034.1"/>
</dbReference>
<dbReference type="Proteomes" id="UP000677457">
    <property type="component" value="Unassembled WGS sequence"/>
</dbReference>
<dbReference type="InterPro" id="IPR000843">
    <property type="entry name" value="HTH_LacI"/>
</dbReference>
<dbReference type="AlphaFoldDB" id="A0A542XNI7"/>
<name>A0A542XNI7_SALAC</name>
<evidence type="ECO:0000256" key="3">
    <source>
        <dbReference type="ARBA" id="ARBA00023163"/>
    </source>
</evidence>
<dbReference type="EMBL" id="BOQM01000034">
    <property type="protein sequence ID" value="GIM87237.1"/>
    <property type="molecule type" value="Genomic_DNA"/>
</dbReference>
<dbReference type="CDD" id="cd06267">
    <property type="entry name" value="PBP1_LacI_sugar_binding-like"/>
    <property type="match status" value="1"/>
</dbReference>
<dbReference type="GO" id="GO:0003700">
    <property type="term" value="F:DNA-binding transcription factor activity"/>
    <property type="evidence" value="ECO:0007669"/>
    <property type="project" value="TreeGrafter"/>
</dbReference>
<dbReference type="Pfam" id="PF00356">
    <property type="entry name" value="LacI"/>
    <property type="match status" value="1"/>
</dbReference>
<evidence type="ECO:0000313" key="6">
    <source>
        <dbReference type="EMBL" id="TQL37362.1"/>
    </source>
</evidence>
<dbReference type="PANTHER" id="PTHR30146:SF109">
    <property type="entry name" value="HTH-TYPE TRANSCRIPTIONAL REGULATOR GALS"/>
    <property type="match status" value="1"/>
</dbReference>
<reference evidence="6 7" key="1">
    <citation type="submission" date="2019-06" db="EMBL/GenBank/DDBJ databases">
        <title>Sequencing the genomes of 1000 actinobacteria strains.</title>
        <authorList>
            <person name="Klenk H.-P."/>
        </authorList>
    </citation>
    <scope>NUCLEOTIDE SEQUENCE [LARGE SCALE GENOMIC DNA]</scope>
    <source>
        <strain evidence="6 7">DSM 44819</strain>
    </source>
</reference>
<comment type="caution">
    <text evidence="6">The sequence shown here is derived from an EMBL/GenBank/DDBJ whole genome shotgun (WGS) entry which is preliminary data.</text>
</comment>
<sequence length="348" mass="37174">MTRIDDVARLAGVSTATVSRALRGLPTVSAATRHRVLAAAEQLQYTVSPNASRLAGGRTGTVAVVVPRITRWFFGVVVETVEDFLHRGGYDLLLHNLGGRERTRQRVLRTADLHKRVDGIILAATPLRAPELAFLSALDLPGVIVSSGTNVPGWPCVRIDDVAAARTATRHLLDLGHQRVAHISGDPDDELAFTAHLDRRRGYREALRSAGIRPDPSLDIESRFDVDGGIRATEELLRRGDPPTAIFAACDEMAMGALTALRDAGLRVPDDVSVIGIDNHYLAGVLGLTTVAQSPTDQGLIAAKTLLGALTGRPADPLRAADGPVVLPTRLVVRETTAPPRTPESAAR</sequence>
<keyword evidence="2" id="KW-0238">DNA-binding</keyword>
<feature type="domain" description="HTH lacI-type" evidence="4">
    <location>
        <begin position="2"/>
        <end position="56"/>
    </location>
</feature>
<dbReference type="Gene3D" id="1.10.260.40">
    <property type="entry name" value="lambda repressor-like DNA-binding domains"/>
    <property type="match status" value="1"/>
</dbReference>
<organism evidence="6 7">
    <name type="scientific">Salinispora arenicola</name>
    <dbReference type="NCBI Taxonomy" id="168697"/>
    <lineage>
        <taxon>Bacteria</taxon>
        <taxon>Bacillati</taxon>
        <taxon>Actinomycetota</taxon>
        <taxon>Actinomycetes</taxon>
        <taxon>Micromonosporales</taxon>
        <taxon>Micromonosporaceae</taxon>
        <taxon>Salinispora</taxon>
    </lineage>
</organism>
<dbReference type="Pfam" id="PF13377">
    <property type="entry name" value="Peripla_BP_3"/>
    <property type="match status" value="1"/>
</dbReference>
<evidence type="ECO:0000259" key="4">
    <source>
        <dbReference type="PROSITE" id="PS50932"/>
    </source>
</evidence>
<dbReference type="InterPro" id="IPR010982">
    <property type="entry name" value="Lambda_DNA-bd_dom_sf"/>
</dbReference>
<evidence type="ECO:0000313" key="5">
    <source>
        <dbReference type="EMBL" id="GIM87237.1"/>
    </source>
</evidence>
<dbReference type="SMART" id="SM00354">
    <property type="entry name" value="HTH_LACI"/>
    <property type="match status" value="1"/>
</dbReference>
<dbReference type="GeneID" id="93771757"/>
<dbReference type="PANTHER" id="PTHR30146">
    <property type="entry name" value="LACI-RELATED TRANSCRIPTIONAL REPRESSOR"/>
    <property type="match status" value="1"/>
</dbReference>
<protein>
    <submittedName>
        <fullName evidence="6">LacI family transcriptional regulator</fullName>
    </submittedName>
</protein>
<evidence type="ECO:0000256" key="2">
    <source>
        <dbReference type="ARBA" id="ARBA00023125"/>
    </source>
</evidence>
<dbReference type="Proteomes" id="UP000315983">
    <property type="component" value="Unassembled WGS sequence"/>
</dbReference>
<dbReference type="SUPFAM" id="SSF47413">
    <property type="entry name" value="lambda repressor-like DNA-binding domains"/>
    <property type="match status" value="1"/>
</dbReference>
<dbReference type="Gene3D" id="3.40.50.2300">
    <property type="match status" value="2"/>
</dbReference>
<dbReference type="SUPFAM" id="SSF53822">
    <property type="entry name" value="Periplasmic binding protein-like I"/>
    <property type="match status" value="1"/>
</dbReference>
<dbReference type="PROSITE" id="PS50932">
    <property type="entry name" value="HTH_LACI_2"/>
    <property type="match status" value="1"/>
</dbReference>
<evidence type="ECO:0000313" key="7">
    <source>
        <dbReference type="Proteomes" id="UP000315983"/>
    </source>
</evidence>
<accession>A0A542XNI7</accession>
<proteinExistence type="predicted"/>
<dbReference type="GO" id="GO:0000976">
    <property type="term" value="F:transcription cis-regulatory region binding"/>
    <property type="evidence" value="ECO:0007669"/>
    <property type="project" value="TreeGrafter"/>
</dbReference>
<evidence type="ECO:0000313" key="8">
    <source>
        <dbReference type="Proteomes" id="UP000677457"/>
    </source>
</evidence>
<reference evidence="5 8" key="2">
    <citation type="submission" date="2021-03" db="EMBL/GenBank/DDBJ databases">
        <title>Whole genome shotgun sequence of Salinispora arenicola NBRC 105043.</title>
        <authorList>
            <person name="Komaki H."/>
            <person name="Tamura T."/>
        </authorList>
    </citation>
    <scope>NUCLEOTIDE SEQUENCE [LARGE SCALE GENOMIC DNA]</scope>
    <source>
        <strain evidence="5 8">NBRC 105043</strain>
    </source>
</reference>
<dbReference type="InterPro" id="IPR028082">
    <property type="entry name" value="Peripla_BP_I"/>
</dbReference>
<keyword evidence="8" id="KW-1185">Reference proteome</keyword>
<dbReference type="EMBL" id="VFOL01000001">
    <property type="protein sequence ID" value="TQL37362.1"/>
    <property type="molecule type" value="Genomic_DNA"/>
</dbReference>
<dbReference type="PROSITE" id="PS00356">
    <property type="entry name" value="HTH_LACI_1"/>
    <property type="match status" value="1"/>
</dbReference>
<dbReference type="InterPro" id="IPR046335">
    <property type="entry name" value="LacI/GalR-like_sensor"/>
</dbReference>
<gene>
    <name evidence="6" type="ORF">FB564_2513</name>
    <name evidence="5" type="ORF">Sar04_39730</name>
</gene>
<keyword evidence="3" id="KW-0804">Transcription</keyword>
<evidence type="ECO:0000256" key="1">
    <source>
        <dbReference type="ARBA" id="ARBA00023015"/>
    </source>
</evidence>
<keyword evidence="1" id="KW-0805">Transcription regulation</keyword>
<dbReference type="CDD" id="cd01392">
    <property type="entry name" value="HTH_LacI"/>
    <property type="match status" value="1"/>
</dbReference>